<reference evidence="3" key="2">
    <citation type="submission" date="2020-09" db="EMBL/GenBank/DDBJ databases">
        <authorList>
            <person name="Sun Q."/>
            <person name="Ohkuma M."/>
        </authorList>
    </citation>
    <scope>NUCLEOTIDE SEQUENCE</scope>
    <source>
        <strain evidence="3">JCM 13919</strain>
    </source>
</reference>
<dbReference type="PANTHER" id="PTHR38687:SF1">
    <property type="entry name" value="CELL DIVISION PROTEIN DEDD"/>
    <property type="match status" value="1"/>
</dbReference>
<proteinExistence type="predicted"/>
<dbReference type="PANTHER" id="PTHR38687">
    <property type="entry name" value="CELL DIVISION PROTEIN DEDD-RELATED"/>
    <property type="match status" value="1"/>
</dbReference>
<dbReference type="Proteomes" id="UP000630149">
    <property type="component" value="Unassembled WGS sequence"/>
</dbReference>
<sequence length="237" mass="26352">MKFTLDESRKHRLIGVVVILSVVALFLPAMMKKSNEGLNSTVNVAVRLPPKPNQPSVSKPDREQMFQTIKVAKVDLSEAIDPEPAPTQLVKAEPIKHSVTAKSEEPVQIQTKPAAHIVKASPNHPLLAHKEPIKHKEIAPKSKAQELANQLQTNKKPSEVYAVQIASFAVESNAKTLVQQLRHKGYKATYSRSTTNKRELYKVIVGQVEKREEAKELQQKLVETIHLNGFVIKTGVS</sequence>
<evidence type="ECO:0000313" key="3">
    <source>
        <dbReference type="EMBL" id="GGI76096.1"/>
    </source>
</evidence>
<keyword evidence="1" id="KW-1133">Transmembrane helix</keyword>
<keyword evidence="4" id="KW-1185">Reference proteome</keyword>
<comment type="caution">
    <text evidence="3">The sequence shown here is derived from an EMBL/GenBank/DDBJ whole genome shotgun (WGS) entry which is preliminary data.</text>
</comment>
<dbReference type="InterPro" id="IPR052521">
    <property type="entry name" value="Cell_div_SPOR-domain"/>
</dbReference>
<name>A0A917JLI7_9GAMM</name>
<keyword evidence="1" id="KW-0812">Transmembrane</keyword>
<dbReference type="PROSITE" id="PS51724">
    <property type="entry name" value="SPOR"/>
    <property type="match status" value="1"/>
</dbReference>
<dbReference type="OrthoDB" id="5654216at2"/>
<dbReference type="GO" id="GO:0030428">
    <property type="term" value="C:cell septum"/>
    <property type="evidence" value="ECO:0007669"/>
    <property type="project" value="TreeGrafter"/>
</dbReference>
<feature type="transmembrane region" description="Helical" evidence="1">
    <location>
        <begin position="12"/>
        <end position="31"/>
    </location>
</feature>
<protein>
    <submittedName>
        <fullName evidence="3">Sporulation protein</fullName>
    </submittedName>
</protein>
<dbReference type="InterPro" id="IPR007730">
    <property type="entry name" value="SPOR-like_dom"/>
</dbReference>
<reference evidence="3" key="1">
    <citation type="journal article" date="2014" name="Int. J. Syst. Evol. Microbiol.">
        <title>Complete genome sequence of Corynebacterium casei LMG S-19264T (=DSM 44701T), isolated from a smear-ripened cheese.</title>
        <authorList>
            <consortium name="US DOE Joint Genome Institute (JGI-PGF)"/>
            <person name="Walter F."/>
            <person name="Albersmeier A."/>
            <person name="Kalinowski J."/>
            <person name="Ruckert C."/>
        </authorList>
    </citation>
    <scope>NUCLEOTIDE SEQUENCE</scope>
    <source>
        <strain evidence="3">JCM 13919</strain>
    </source>
</reference>
<feature type="domain" description="SPOR" evidence="2">
    <location>
        <begin position="155"/>
        <end position="234"/>
    </location>
</feature>
<dbReference type="Gene3D" id="3.30.70.1070">
    <property type="entry name" value="Sporulation related repeat"/>
    <property type="match status" value="1"/>
</dbReference>
<dbReference type="RefSeq" id="WP_131775366.1">
    <property type="nucleotide sequence ID" value="NZ_BMOB01000001.1"/>
</dbReference>
<keyword evidence="1" id="KW-0472">Membrane</keyword>
<dbReference type="InterPro" id="IPR036680">
    <property type="entry name" value="SPOR-like_sf"/>
</dbReference>
<dbReference type="AlphaFoldDB" id="A0A917JLI7"/>
<dbReference type="GO" id="GO:0032506">
    <property type="term" value="P:cytokinetic process"/>
    <property type="evidence" value="ECO:0007669"/>
    <property type="project" value="TreeGrafter"/>
</dbReference>
<evidence type="ECO:0000259" key="2">
    <source>
        <dbReference type="PROSITE" id="PS51724"/>
    </source>
</evidence>
<dbReference type="GO" id="GO:0042834">
    <property type="term" value="F:peptidoglycan binding"/>
    <property type="evidence" value="ECO:0007669"/>
    <property type="project" value="InterPro"/>
</dbReference>
<gene>
    <name evidence="3" type="ORF">GCM10007966_01200</name>
</gene>
<evidence type="ECO:0000313" key="4">
    <source>
        <dbReference type="Proteomes" id="UP000630149"/>
    </source>
</evidence>
<accession>A0A917JLI7</accession>
<dbReference type="Pfam" id="PF05036">
    <property type="entry name" value="SPOR"/>
    <property type="match status" value="1"/>
</dbReference>
<dbReference type="EMBL" id="BMOB01000001">
    <property type="protein sequence ID" value="GGI76096.1"/>
    <property type="molecule type" value="Genomic_DNA"/>
</dbReference>
<organism evidence="3 4">
    <name type="scientific">Legionella impletisoli</name>
    <dbReference type="NCBI Taxonomy" id="343510"/>
    <lineage>
        <taxon>Bacteria</taxon>
        <taxon>Pseudomonadati</taxon>
        <taxon>Pseudomonadota</taxon>
        <taxon>Gammaproteobacteria</taxon>
        <taxon>Legionellales</taxon>
        <taxon>Legionellaceae</taxon>
        <taxon>Legionella</taxon>
    </lineage>
</organism>
<evidence type="ECO:0000256" key="1">
    <source>
        <dbReference type="SAM" id="Phobius"/>
    </source>
</evidence>
<dbReference type="GO" id="GO:0032153">
    <property type="term" value="C:cell division site"/>
    <property type="evidence" value="ECO:0007669"/>
    <property type="project" value="TreeGrafter"/>
</dbReference>
<dbReference type="SUPFAM" id="SSF110997">
    <property type="entry name" value="Sporulation related repeat"/>
    <property type="match status" value="1"/>
</dbReference>